<evidence type="ECO:0000313" key="11">
    <source>
        <dbReference type="EMBL" id="OMD37148.1"/>
    </source>
</evidence>
<dbReference type="InterPro" id="IPR009057">
    <property type="entry name" value="Homeodomain-like_sf"/>
</dbReference>
<protein>
    <submittedName>
        <fullName evidence="11">DNA-binding response regulator</fullName>
    </submittedName>
</protein>
<name>A0ABX3GWU2_PAEBO</name>
<comment type="subcellular location">
    <subcellularLocation>
        <location evidence="1">Cytoplasm</location>
    </subcellularLocation>
</comment>
<dbReference type="PANTHER" id="PTHR42713:SF3">
    <property type="entry name" value="TRANSCRIPTIONAL REGULATORY PROTEIN HPTR"/>
    <property type="match status" value="1"/>
</dbReference>
<dbReference type="SUPFAM" id="SSF46689">
    <property type="entry name" value="Homeodomain-like"/>
    <property type="match status" value="2"/>
</dbReference>
<evidence type="ECO:0000256" key="8">
    <source>
        <dbReference type="PROSITE-ProRule" id="PRU00169"/>
    </source>
</evidence>
<evidence type="ECO:0000256" key="2">
    <source>
        <dbReference type="ARBA" id="ARBA00022490"/>
    </source>
</evidence>
<dbReference type="RefSeq" id="WP_076114343.1">
    <property type="nucleotide sequence ID" value="NZ_MPTB01000072.1"/>
</dbReference>
<sequence>MYKVFIVDDEPFILTGLRDILDWELLGLEIVGQAENGQEALDMLREVPADILITDISMPVMSGLECIRAVTKFRPEIKVIVLSGYDEFMYVKEGLSLGIENYLLKPINLAEFQSTLETVVEKLNVSRVDMEWSQYTASVLKDNMLLRWMRNQIDRNELSERLQLLGLPINKRFIQVALIQTEMETESFQVNTAALAESNPWFFTFWDADNDFVLVHNFEDKDAGTAEMDAILKRMIGTCPSDLRIRAAVGAIEETENAAHLSYESAKQALEFLIIHPERKLIYYEQLKERKKDLKDSLPEDWNEYTKLIISKDTPALMERIDSYLSEERMEGITPDLLQEIALDWILYFRMLIKDIRSEMERELIADVLTSIRTANSLPALSVALKNTAKKVIELLEREVKSPVVNQVLNYIEKSYGEDLSLKKLGYSFNIHPVYLGQLFNKAVGESFAEYLNRYRIEKAKEQLRTTNCKVHEIAKNVGYWEMGYFYKQFKKYVGISPTEFKGLL</sequence>
<keyword evidence="2" id="KW-0963">Cytoplasm</keyword>
<feature type="modified residue" description="4-aspartylphosphate" evidence="8">
    <location>
        <position position="55"/>
    </location>
</feature>
<dbReference type="EMBL" id="MPTB01000072">
    <property type="protein sequence ID" value="OMD37148.1"/>
    <property type="molecule type" value="Genomic_DNA"/>
</dbReference>
<gene>
    <name evidence="11" type="ORF">BSK56_31580</name>
</gene>
<dbReference type="InterPro" id="IPR020449">
    <property type="entry name" value="Tscrpt_reg_AraC-type_HTH"/>
</dbReference>
<keyword evidence="7" id="KW-0804">Transcription</keyword>
<dbReference type="Pfam" id="PF00072">
    <property type="entry name" value="Response_reg"/>
    <property type="match status" value="1"/>
</dbReference>
<dbReference type="InterPro" id="IPR041522">
    <property type="entry name" value="CdaR_GGDEF"/>
</dbReference>
<dbReference type="PROSITE" id="PS50110">
    <property type="entry name" value="RESPONSE_REGULATORY"/>
    <property type="match status" value="1"/>
</dbReference>
<evidence type="ECO:0000256" key="1">
    <source>
        <dbReference type="ARBA" id="ARBA00004496"/>
    </source>
</evidence>
<evidence type="ECO:0000256" key="4">
    <source>
        <dbReference type="ARBA" id="ARBA00023012"/>
    </source>
</evidence>
<reference evidence="11 12" key="1">
    <citation type="submission" date="2016-10" db="EMBL/GenBank/DDBJ databases">
        <title>Paenibacillus species isolates.</title>
        <authorList>
            <person name="Beno S.M."/>
        </authorList>
    </citation>
    <scope>NUCLEOTIDE SEQUENCE [LARGE SCALE GENOMIC DNA]</scope>
    <source>
        <strain evidence="11 12">FSL H7-0744</strain>
    </source>
</reference>
<dbReference type="Pfam" id="PF12833">
    <property type="entry name" value="HTH_18"/>
    <property type="match status" value="1"/>
</dbReference>
<dbReference type="InterPro" id="IPR051552">
    <property type="entry name" value="HptR"/>
</dbReference>
<organism evidence="11 12">
    <name type="scientific">Paenibacillus borealis</name>
    <dbReference type="NCBI Taxonomy" id="160799"/>
    <lineage>
        <taxon>Bacteria</taxon>
        <taxon>Bacillati</taxon>
        <taxon>Bacillota</taxon>
        <taxon>Bacilli</taxon>
        <taxon>Bacillales</taxon>
        <taxon>Paenibacillaceae</taxon>
        <taxon>Paenibacillus</taxon>
    </lineage>
</organism>
<dbReference type="Pfam" id="PF17853">
    <property type="entry name" value="GGDEF_2"/>
    <property type="match status" value="1"/>
</dbReference>
<evidence type="ECO:0000313" key="12">
    <source>
        <dbReference type="Proteomes" id="UP000187412"/>
    </source>
</evidence>
<dbReference type="GO" id="GO:0003677">
    <property type="term" value="F:DNA binding"/>
    <property type="evidence" value="ECO:0007669"/>
    <property type="project" value="UniProtKB-KW"/>
</dbReference>
<dbReference type="SUPFAM" id="SSF52172">
    <property type="entry name" value="CheY-like"/>
    <property type="match status" value="1"/>
</dbReference>
<keyword evidence="6 11" id="KW-0238">DNA-binding</keyword>
<evidence type="ECO:0000256" key="7">
    <source>
        <dbReference type="ARBA" id="ARBA00023163"/>
    </source>
</evidence>
<evidence type="ECO:0000259" key="10">
    <source>
        <dbReference type="PROSITE" id="PS50110"/>
    </source>
</evidence>
<dbReference type="Gene3D" id="1.10.10.60">
    <property type="entry name" value="Homeodomain-like"/>
    <property type="match status" value="2"/>
</dbReference>
<dbReference type="PROSITE" id="PS01124">
    <property type="entry name" value="HTH_ARAC_FAMILY_2"/>
    <property type="match status" value="1"/>
</dbReference>
<keyword evidence="5" id="KW-0805">Transcription regulation</keyword>
<evidence type="ECO:0000256" key="5">
    <source>
        <dbReference type="ARBA" id="ARBA00023015"/>
    </source>
</evidence>
<dbReference type="Gene3D" id="3.40.50.2300">
    <property type="match status" value="1"/>
</dbReference>
<dbReference type="SMART" id="SM00448">
    <property type="entry name" value="REC"/>
    <property type="match status" value="1"/>
</dbReference>
<dbReference type="PANTHER" id="PTHR42713">
    <property type="entry name" value="HISTIDINE KINASE-RELATED"/>
    <property type="match status" value="1"/>
</dbReference>
<proteinExistence type="predicted"/>
<keyword evidence="4" id="KW-0902">Two-component regulatory system</keyword>
<feature type="domain" description="HTH araC/xylS-type" evidence="9">
    <location>
        <begin position="406"/>
        <end position="504"/>
    </location>
</feature>
<evidence type="ECO:0000256" key="3">
    <source>
        <dbReference type="ARBA" id="ARBA00022553"/>
    </source>
</evidence>
<dbReference type="SMART" id="SM00342">
    <property type="entry name" value="HTH_ARAC"/>
    <property type="match status" value="1"/>
</dbReference>
<keyword evidence="12" id="KW-1185">Reference proteome</keyword>
<dbReference type="InterPro" id="IPR011006">
    <property type="entry name" value="CheY-like_superfamily"/>
</dbReference>
<dbReference type="PRINTS" id="PR00032">
    <property type="entry name" value="HTHARAC"/>
</dbReference>
<evidence type="ECO:0000256" key="6">
    <source>
        <dbReference type="ARBA" id="ARBA00023125"/>
    </source>
</evidence>
<feature type="domain" description="Response regulatory" evidence="10">
    <location>
        <begin position="3"/>
        <end position="120"/>
    </location>
</feature>
<comment type="caution">
    <text evidence="11">The sequence shown here is derived from an EMBL/GenBank/DDBJ whole genome shotgun (WGS) entry which is preliminary data.</text>
</comment>
<dbReference type="CDD" id="cd17536">
    <property type="entry name" value="REC_YesN-like"/>
    <property type="match status" value="1"/>
</dbReference>
<keyword evidence="3 8" id="KW-0597">Phosphoprotein</keyword>
<dbReference type="Proteomes" id="UP000187412">
    <property type="component" value="Unassembled WGS sequence"/>
</dbReference>
<dbReference type="InterPro" id="IPR018060">
    <property type="entry name" value="HTH_AraC"/>
</dbReference>
<evidence type="ECO:0000259" key="9">
    <source>
        <dbReference type="PROSITE" id="PS01124"/>
    </source>
</evidence>
<accession>A0ABX3GWU2</accession>
<dbReference type="InterPro" id="IPR001789">
    <property type="entry name" value="Sig_transdc_resp-reg_receiver"/>
</dbReference>